<keyword evidence="3" id="KW-1185">Reference proteome</keyword>
<dbReference type="OrthoDB" id="269822at2759"/>
<protein>
    <recommendedName>
        <fullName evidence="1">PLC-beta PH domain-containing protein</fullName>
    </recommendedName>
</protein>
<dbReference type="AlphaFoldDB" id="A0A8B6DU27"/>
<evidence type="ECO:0000259" key="1">
    <source>
        <dbReference type="Pfam" id="PF17787"/>
    </source>
</evidence>
<dbReference type="InterPro" id="IPR037862">
    <property type="entry name" value="PLC-beta_PH"/>
</dbReference>
<gene>
    <name evidence="2" type="ORF">MGAL_10B077526</name>
</gene>
<dbReference type="Gene3D" id="2.30.29.240">
    <property type="match status" value="1"/>
</dbReference>
<name>A0A8B6DU27_MYTGA</name>
<feature type="non-terminal residue" evidence="2">
    <location>
        <position position="1"/>
    </location>
</feature>
<comment type="caution">
    <text evidence="2">The sequence shown here is derived from an EMBL/GenBank/DDBJ whole genome shotgun (WGS) entry which is preliminary data.</text>
</comment>
<dbReference type="EMBL" id="UYJE01003963">
    <property type="protein sequence ID" value="VDI23705.1"/>
    <property type="molecule type" value="Genomic_DNA"/>
</dbReference>
<sequence>MAGAKPGVHVVQLRPIIVPECLIKGNKFIKWDESSAIGVPVTLKVDPNGYILFWKDQNK</sequence>
<evidence type="ECO:0000313" key="3">
    <source>
        <dbReference type="Proteomes" id="UP000596742"/>
    </source>
</evidence>
<dbReference type="SUPFAM" id="SSF50729">
    <property type="entry name" value="PH domain-like"/>
    <property type="match status" value="1"/>
</dbReference>
<reference evidence="2" key="1">
    <citation type="submission" date="2018-11" db="EMBL/GenBank/DDBJ databases">
        <authorList>
            <person name="Alioto T."/>
            <person name="Alioto T."/>
        </authorList>
    </citation>
    <scope>NUCLEOTIDE SEQUENCE</scope>
</reference>
<organism evidence="2 3">
    <name type="scientific">Mytilus galloprovincialis</name>
    <name type="common">Mediterranean mussel</name>
    <dbReference type="NCBI Taxonomy" id="29158"/>
    <lineage>
        <taxon>Eukaryota</taxon>
        <taxon>Metazoa</taxon>
        <taxon>Spiralia</taxon>
        <taxon>Lophotrochozoa</taxon>
        <taxon>Mollusca</taxon>
        <taxon>Bivalvia</taxon>
        <taxon>Autobranchia</taxon>
        <taxon>Pteriomorphia</taxon>
        <taxon>Mytilida</taxon>
        <taxon>Mytiloidea</taxon>
        <taxon>Mytilidae</taxon>
        <taxon>Mytilinae</taxon>
        <taxon>Mytilus</taxon>
    </lineage>
</organism>
<dbReference type="Pfam" id="PF17787">
    <property type="entry name" value="PH_14"/>
    <property type="match status" value="1"/>
</dbReference>
<evidence type="ECO:0000313" key="2">
    <source>
        <dbReference type="EMBL" id="VDI23705.1"/>
    </source>
</evidence>
<proteinExistence type="predicted"/>
<feature type="domain" description="PLC-beta PH" evidence="1">
    <location>
        <begin position="18"/>
        <end position="59"/>
    </location>
</feature>
<dbReference type="Proteomes" id="UP000596742">
    <property type="component" value="Unassembled WGS sequence"/>
</dbReference>
<accession>A0A8B6DU27</accession>